<feature type="transmembrane region" description="Helical" evidence="10">
    <location>
        <begin position="34"/>
        <end position="57"/>
    </location>
</feature>
<evidence type="ECO:0000256" key="1">
    <source>
        <dbReference type="ARBA" id="ARBA00004651"/>
    </source>
</evidence>
<evidence type="ECO:0000256" key="4">
    <source>
        <dbReference type="ARBA" id="ARBA00022989"/>
    </source>
</evidence>
<keyword evidence="2 10" id="KW-1003">Cell membrane</keyword>
<evidence type="ECO:0000256" key="6">
    <source>
        <dbReference type="ARBA" id="ARBA00023303"/>
    </source>
</evidence>
<comment type="function">
    <text evidence="9 10">Fluoride-specific ion channel. Important for reducing fluoride concentration in the cell, thus reducing its toxicity.</text>
</comment>
<keyword evidence="12" id="KW-1185">Reference proteome</keyword>
<evidence type="ECO:0000256" key="10">
    <source>
        <dbReference type="HAMAP-Rule" id="MF_00454"/>
    </source>
</evidence>
<dbReference type="RefSeq" id="WP_191814219.1">
    <property type="nucleotide sequence ID" value="NZ_JACSQT010000005.1"/>
</dbReference>
<dbReference type="InterPro" id="IPR003691">
    <property type="entry name" value="FluC"/>
</dbReference>
<dbReference type="HAMAP" id="MF_00454">
    <property type="entry name" value="FluC"/>
    <property type="match status" value="1"/>
</dbReference>
<evidence type="ECO:0000313" key="11">
    <source>
        <dbReference type="EMBL" id="MBD7937729.1"/>
    </source>
</evidence>
<feature type="binding site" evidence="10">
    <location>
        <position position="71"/>
    </location>
    <ligand>
        <name>Na(+)</name>
        <dbReference type="ChEBI" id="CHEBI:29101"/>
        <note>structural</note>
    </ligand>
</feature>
<evidence type="ECO:0000256" key="8">
    <source>
        <dbReference type="ARBA" id="ARBA00035585"/>
    </source>
</evidence>
<organism evidence="11 12">
    <name type="scientific">Cytobacillus stercorigallinarum</name>
    <dbReference type="NCBI Taxonomy" id="2762240"/>
    <lineage>
        <taxon>Bacteria</taxon>
        <taxon>Bacillati</taxon>
        <taxon>Bacillota</taxon>
        <taxon>Bacilli</taxon>
        <taxon>Bacillales</taxon>
        <taxon>Bacillaceae</taxon>
        <taxon>Cytobacillus</taxon>
    </lineage>
</organism>
<keyword evidence="10" id="KW-0479">Metal-binding</keyword>
<keyword evidence="10" id="KW-0915">Sodium</keyword>
<feature type="binding site" evidence="10">
    <location>
        <position position="74"/>
    </location>
    <ligand>
        <name>Na(+)</name>
        <dbReference type="ChEBI" id="CHEBI:29101"/>
        <note>structural</note>
    </ligand>
</feature>
<evidence type="ECO:0000256" key="9">
    <source>
        <dbReference type="ARBA" id="ARBA00049940"/>
    </source>
</evidence>
<evidence type="ECO:0000313" key="12">
    <source>
        <dbReference type="Proteomes" id="UP000657931"/>
    </source>
</evidence>
<keyword evidence="10" id="KW-0406">Ion transport</keyword>
<keyword evidence="6 10" id="KW-0407">Ion channel</keyword>
<dbReference type="Proteomes" id="UP000657931">
    <property type="component" value="Unassembled WGS sequence"/>
</dbReference>
<feature type="transmembrane region" description="Helical" evidence="10">
    <location>
        <begin position="64"/>
        <end position="85"/>
    </location>
</feature>
<name>A0ABR8QQB3_9BACI</name>
<dbReference type="PANTHER" id="PTHR28259:SF1">
    <property type="entry name" value="FLUORIDE EXPORT PROTEIN 1-RELATED"/>
    <property type="match status" value="1"/>
</dbReference>
<evidence type="ECO:0000256" key="5">
    <source>
        <dbReference type="ARBA" id="ARBA00023136"/>
    </source>
</evidence>
<protein>
    <recommendedName>
        <fullName evidence="10">Fluoride-specific ion channel FluC</fullName>
    </recommendedName>
</protein>
<dbReference type="PANTHER" id="PTHR28259">
    <property type="entry name" value="FLUORIDE EXPORT PROTEIN 1-RELATED"/>
    <property type="match status" value="1"/>
</dbReference>
<comment type="similarity">
    <text evidence="7 10">Belongs to the fluoride channel Fluc/FEX (TC 1.A.43) family.</text>
</comment>
<evidence type="ECO:0000256" key="7">
    <source>
        <dbReference type="ARBA" id="ARBA00035120"/>
    </source>
</evidence>
<comment type="catalytic activity">
    <reaction evidence="8">
        <text>fluoride(in) = fluoride(out)</text>
        <dbReference type="Rhea" id="RHEA:76159"/>
        <dbReference type="ChEBI" id="CHEBI:17051"/>
    </reaction>
    <physiologicalReaction direction="left-to-right" evidence="8">
        <dbReference type="Rhea" id="RHEA:76160"/>
    </physiologicalReaction>
</comment>
<feature type="transmembrane region" description="Helical" evidence="10">
    <location>
        <begin position="7"/>
        <end position="28"/>
    </location>
</feature>
<keyword evidence="4 10" id="KW-1133">Transmembrane helix</keyword>
<evidence type="ECO:0000256" key="2">
    <source>
        <dbReference type="ARBA" id="ARBA00022475"/>
    </source>
</evidence>
<comment type="subcellular location">
    <subcellularLocation>
        <location evidence="1 10">Cell membrane</location>
        <topology evidence="1 10">Multi-pass membrane protein</topology>
    </subcellularLocation>
</comment>
<comment type="caution">
    <text evidence="11">The sequence shown here is derived from an EMBL/GenBank/DDBJ whole genome shotgun (WGS) entry which is preliminary data.</text>
</comment>
<sequence>MKYLYIGIGGIIGAGMRFAIIMVIGQFWQSAFPVDILIINVFGAFVLGYLSTITLPIDPKLKQAITVGVIGSFTTLSTVSADTVLLVESGYFIQGFIYIFCNIALGLVMVYLGMVLGNRKEVRGA</sequence>
<feature type="transmembrane region" description="Helical" evidence="10">
    <location>
        <begin position="91"/>
        <end position="116"/>
    </location>
</feature>
<dbReference type="Pfam" id="PF02537">
    <property type="entry name" value="CRCB"/>
    <property type="match status" value="1"/>
</dbReference>
<evidence type="ECO:0000256" key="3">
    <source>
        <dbReference type="ARBA" id="ARBA00022692"/>
    </source>
</evidence>
<keyword evidence="5 10" id="KW-0472">Membrane</keyword>
<gene>
    <name evidence="10 11" type="primary">crcB</name>
    <name evidence="10" type="synonym">fluC</name>
    <name evidence="11" type="ORF">H9655_11925</name>
</gene>
<proteinExistence type="inferred from homology"/>
<dbReference type="NCBIfam" id="TIGR00494">
    <property type="entry name" value="crcB"/>
    <property type="match status" value="1"/>
</dbReference>
<dbReference type="EMBL" id="JACSQT010000005">
    <property type="protein sequence ID" value="MBD7937729.1"/>
    <property type="molecule type" value="Genomic_DNA"/>
</dbReference>
<reference evidence="11 12" key="1">
    <citation type="submission" date="2020-08" db="EMBL/GenBank/DDBJ databases">
        <title>A Genomic Blueprint of the Chicken Gut Microbiome.</title>
        <authorList>
            <person name="Gilroy R."/>
            <person name="Ravi A."/>
            <person name="Getino M."/>
            <person name="Pursley I."/>
            <person name="Horton D.L."/>
            <person name="Alikhan N.-F."/>
            <person name="Baker D."/>
            <person name="Gharbi K."/>
            <person name="Hall N."/>
            <person name="Watson M."/>
            <person name="Adriaenssens E.M."/>
            <person name="Foster-Nyarko E."/>
            <person name="Jarju S."/>
            <person name="Secka A."/>
            <person name="Antonio M."/>
            <person name="Oren A."/>
            <person name="Chaudhuri R."/>
            <person name="La Ragione R.M."/>
            <person name="Hildebrand F."/>
            <person name="Pallen M.J."/>
        </authorList>
    </citation>
    <scope>NUCLEOTIDE SEQUENCE [LARGE SCALE GENOMIC DNA]</scope>
    <source>
        <strain evidence="11 12">Sa5YUA1</strain>
    </source>
</reference>
<keyword evidence="10" id="KW-0813">Transport</keyword>
<keyword evidence="3 10" id="KW-0812">Transmembrane</keyword>
<accession>A0ABR8QQB3</accession>
<comment type="activity regulation">
    <text evidence="10">Na(+) is not transported, but it plays an essential structural role and its presence is essential for fluoride channel function.</text>
</comment>